<dbReference type="PROSITE" id="PS50943">
    <property type="entry name" value="HTH_CROC1"/>
    <property type="match status" value="1"/>
</dbReference>
<dbReference type="AlphaFoldDB" id="A0A2W4L8H1"/>
<protein>
    <submittedName>
        <fullName evidence="2 3">Transcriptional regulator</fullName>
    </submittedName>
</protein>
<reference evidence="2 4" key="3">
    <citation type="journal article" date="2021" name="BMC Genomics">
        <title>Genome-resolved metagenome and metatranscriptome analyses of thermophilic composting reveal key bacterial players and their metabolic interactions.</title>
        <authorList>
            <person name="Braga L.P.P."/>
            <person name="Pereira R.V."/>
            <person name="Martins L.F."/>
            <person name="Moura L.M.S."/>
            <person name="Sanchez F.B."/>
            <person name="Patane J.S.L."/>
            <person name="da Silva A.M."/>
            <person name="Setubal J.C."/>
        </authorList>
    </citation>
    <scope>NUCLEOTIDE SEQUENCE [LARGE SCALE GENOMIC DNA]</scope>
    <source>
        <strain evidence="2">ZC4RG45</strain>
    </source>
</reference>
<gene>
    <name evidence="2" type="ORF">DIU77_004710</name>
    <name evidence="3" type="ORF">DIU77_09440</name>
</gene>
<proteinExistence type="predicted"/>
<accession>A0A2W4L8H1</accession>
<evidence type="ECO:0000313" key="2">
    <source>
        <dbReference type="EMBL" id="MFO7191525.1"/>
    </source>
</evidence>
<feature type="domain" description="HTH cro/C1-type" evidence="1">
    <location>
        <begin position="34"/>
        <end position="81"/>
    </location>
</feature>
<sequence length="283" mass="30738">MSSTELGQALRRWRDRIAPDTVGLPRGRNRRVPGLRREELAMLAGISVDYIVRLEQGRASAPSEQVVAALARALRLSDAERGHLFVLAGLQPPGPERIPTHLTPSVQRLLDRLRGTPVAVFDAMWTLLTANPSYSALMGDPSGWHGHHRNAVWRNFHGSPGRVRHTPESLRALQTALVGDLRSAGGRYPADPRLQRLIADLYASSPLFAELWDTGVAGVHETSRKTVDHPLVGAVTLDCDVLSVAGSDLRIMVYTAEPGSTDAERLDLLSVVGLQDLSGARPG</sequence>
<dbReference type="SMART" id="SM00530">
    <property type="entry name" value="HTH_XRE"/>
    <property type="match status" value="1"/>
</dbReference>
<dbReference type="Proteomes" id="UP000249324">
    <property type="component" value="Unassembled WGS sequence"/>
</dbReference>
<dbReference type="PANTHER" id="PTHR35010:SF2">
    <property type="entry name" value="BLL4672 PROTEIN"/>
    <property type="match status" value="1"/>
</dbReference>
<dbReference type="GO" id="GO:0003677">
    <property type="term" value="F:DNA binding"/>
    <property type="evidence" value="ECO:0007669"/>
    <property type="project" value="InterPro"/>
</dbReference>
<evidence type="ECO:0000313" key="4">
    <source>
        <dbReference type="Proteomes" id="UP000249324"/>
    </source>
</evidence>
<dbReference type="Pfam" id="PF13560">
    <property type="entry name" value="HTH_31"/>
    <property type="match status" value="1"/>
</dbReference>
<dbReference type="STRING" id="1111738.GCA_000427905_03333"/>
<dbReference type="EMBL" id="QGUI02000034">
    <property type="protein sequence ID" value="MFO7191525.1"/>
    <property type="molecule type" value="Genomic_DNA"/>
</dbReference>
<evidence type="ECO:0000259" key="1">
    <source>
        <dbReference type="PROSITE" id="PS50943"/>
    </source>
</evidence>
<name>A0A2W4L8H1_9PSEU</name>
<dbReference type="Gene3D" id="1.10.260.40">
    <property type="entry name" value="lambda repressor-like DNA-binding domains"/>
    <property type="match status" value="1"/>
</dbReference>
<reference evidence="2" key="2">
    <citation type="submission" date="2018-05" db="EMBL/GenBank/DDBJ databases">
        <authorList>
            <person name="Moura L."/>
            <person name="Setubal J.C."/>
        </authorList>
    </citation>
    <scope>NUCLEOTIDE SEQUENCE</scope>
    <source>
        <strain evidence="2">ZC4RG45</strain>
    </source>
</reference>
<reference evidence="2" key="4">
    <citation type="submission" date="2023-08" db="EMBL/GenBank/DDBJ databases">
        <authorList>
            <person name="Guima S.E.S."/>
            <person name="Martins L.F."/>
            <person name="Silva A.M."/>
            <person name="Setubal J.C."/>
        </authorList>
    </citation>
    <scope>NUCLEOTIDE SEQUENCE</scope>
    <source>
        <strain evidence="2">ZC4RG45</strain>
    </source>
</reference>
<dbReference type="InterPro" id="IPR010982">
    <property type="entry name" value="Lambda_DNA-bd_dom_sf"/>
</dbReference>
<dbReference type="CDD" id="cd00093">
    <property type="entry name" value="HTH_XRE"/>
    <property type="match status" value="1"/>
</dbReference>
<dbReference type="EMBL" id="QGUI01000317">
    <property type="protein sequence ID" value="PZM97339.1"/>
    <property type="molecule type" value="Genomic_DNA"/>
</dbReference>
<dbReference type="InterPro" id="IPR001387">
    <property type="entry name" value="Cro/C1-type_HTH"/>
</dbReference>
<reference evidence="3" key="1">
    <citation type="submission" date="2018-05" db="EMBL/GenBank/DDBJ databases">
        <authorList>
            <person name="Lanie J.A."/>
            <person name="Ng W.-L."/>
            <person name="Kazmierczak K.M."/>
            <person name="Andrzejewski T.M."/>
            <person name="Davidsen T.M."/>
            <person name="Wayne K.J."/>
            <person name="Tettelin H."/>
            <person name="Glass J.I."/>
            <person name="Rusch D."/>
            <person name="Podicherti R."/>
            <person name="Tsui H.-C.T."/>
            <person name="Winkler M.E."/>
        </authorList>
    </citation>
    <scope>NUCLEOTIDE SEQUENCE</scope>
    <source>
        <strain evidence="3">ZC4RG45</strain>
    </source>
</reference>
<dbReference type="SUPFAM" id="SSF47413">
    <property type="entry name" value="lambda repressor-like DNA-binding domains"/>
    <property type="match status" value="1"/>
</dbReference>
<dbReference type="PANTHER" id="PTHR35010">
    <property type="entry name" value="BLL4672 PROTEIN-RELATED"/>
    <property type="match status" value="1"/>
</dbReference>
<dbReference type="Pfam" id="PF17765">
    <property type="entry name" value="MLTR_LBD"/>
    <property type="match status" value="1"/>
</dbReference>
<dbReference type="Gene3D" id="3.30.450.180">
    <property type="match status" value="1"/>
</dbReference>
<organism evidence="3">
    <name type="scientific">Thermocrispum agreste</name>
    <dbReference type="NCBI Taxonomy" id="37925"/>
    <lineage>
        <taxon>Bacteria</taxon>
        <taxon>Bacillati</taxon>
        <taxon>Actinomycetota</taxon>
        <taxon>Actinomycetes</taxon>
        <taxon>Pseudonocardiales</taxon>
        <taxon>Pseudonocardiaceae</taxon>
        <taxon>Thermocrispum</taxon>
    </lineage>
</organism>
<comment type="caution">
    <text evidence="3">The sequence shown here is derived from an EMBL/GenBank/DDBJ whole genome shotgun (WGS) entry which is preliminary data.</text>
</comment>
<dbReference type="InterPro" id="IPR041413">
    <property type="entry name" value="MLTR_LBD"/>
</dbReference>
<evidence type="ECO:0000313" key="3">
    <source>
        <dbReference type="EMBL" id="PZM97339.1"/>
    </source>
</evidence>